<evidence type="ECO:0000259" key="4">
    <source>
        <dbReference type="PROSITE" id="PS50893"/>
    </source>
</evidence>
<evidence type="ECO:0000256" key="2">
    <source>
        <dbReference type="ARBA" id="ARBA00022741"/>
    </source>
</evidence>
<dbReference type="PROSITE" id="PS50893">
    <property type="entry name" value="ABC_TRANSPORTER_2"/>
    <property type="match status" value="1"/>
</dbReference>
<evidence type="ECO:0000256" key="1">
    <source>
        <dbReference type="ARBA" id="ARBA00022448"/>
    </source>
</evidence>
<dbReference type="InterPro" id="IPR003593">
    <property type="entry name" value="AAA+_ATPase"/>
</dbReference>
<dbReference type="GO" id="GO:0005524">
    <property type="term" value="F:ATP binding"/>
    <property type="evidence" value="ECO:0007669"/>
    <property type="project" value="UniProtKB-KW"/>
</dbReference>
<dbReference type="STRING" id="469381.Dpep_1511"/>
<dbReference type="InterPro" id="IPR050166">
    <property type="entry name" value="ABC_transporter_ATP-bind"/>
</dbReference>
<dbReference type="Pfam" id="PF00005">
    <property type="entry name" value="ABC_tran"/>
    <property type="match status" value="1"/>
</dbReference>
<keyword evidence="1" id="KW-0813">Transport</keyword>
<keyword evidence="2" id="KW-0547">Nucleotide-binding</keyword>
<dbReference type="EMBL" id="ABTR02000001">
    <property type="protein sequence ID" value="EFC91537.1"/>
    <property type="molecule type" value="Genomic_DNA"/>
</dbReference>
<protein>
    <submittedName>
        <fullName evidence="5">ABC transporter related protein</fullName>
    </submittedName>
</protein>
<dbReference type="InterPro" id="IPR017871">
    <property type="entry name" value="ABC_transporter-like_CS"/>
</dbReference>
<keyword evidence="3" id="KW-0067">ATP-binding</keyword>
<dbReference type="SMART" id="SM00382">
    <property type="entry name" value="AAA"/>
    <property type="match status" value="1"/>
</dbReference>
<evidence type="ECO:0000313" key="6">
    <source>
        <dbReference type="Proteomes" id="UP000006427"/>
    </source>
</evidence>
<dbReference type="PANTHER" id="PTHR42788:SF19">
    <property type="entry name" value="ALIPHATIC SULFONATES IMPORT ATP-BINDING PROTEIN SSUB 2"/>
    <property type="match status" value="1"/>
</dbReference>
<evidence type="ECO:0000256" key="3">
    <source>
        <dbReference type="ARBA" id="ARBA00022840"/>
    </source>
</evidence>
<dbReference type="InterPro" id="IPR027417">
    <property type="entry name" value="P-loop_NTPase"/>
</dbReference>
<proteinExistence type="predicted"/>
<gene>
    <name evidence="5" type="ORF">Dpep_1511</name>
</gene>
<dbReference type="OrthoDB" id="9802264at2"/>
<dbReference type="Proteomes" id="UP000006427">
    <property type="component" value="Unassembled WGS sequence"/>
</dbReference>
<dbReference type="PaxDb" id="469381-Dpep_1511"/>
<sequence length="235" mass="25807">MRAELKSVCKCYSMADGTTMKALKDLSFRIPERSFTVILGKSGCGKTTLLRIMAGLERPSTGEVLGRDGGSIGVVFQEPRLMPWLSVRKNVEMVLEGDLDRAKKAGRVLTQVGLSRFEKAMPNQLSGGMAQRVALARALAYEPEMLLMDEPFGALDYFTRRELQGELSSLVKARGLTAVLVTHDVDEAIFLASRIAVMGNGRILSVTEEIDSESMSFEERDRLRESILASIENGG</sequence>
<dbReference type="AlphaFoldDB" id="D2Z7U0"/>
<dbReference type="GO" id="GO:0016887">
    <property type="term" value="F:ATP hydrolysis activity"/>
    <property type="evidence" value="ECO:0007669"/>
    <property type="project" value="InterPro"/>
</dbReference>
<name>D2Z7U0_9BACT</name>
<dbReference type="InterPro" id="IPR003439">
    <property type="entry name" value="ABC_transporter-like_ATP-bd"/>
</dbReference>
<organism evidence="5 6">
    <name type="scientific">Dethiosulfovibrio peptidovorans DSM 11002</name>
    <dbReference type="NCBI Taxonomy" id="469381"/>
    <lineage>
        <taxon>Bacteria</taxon>
        <taxon>Thermotogati</taxon>
        <taxon>Synergistota</taxon>
        <taxon>Synergistia</taxon>
        <taxon>Synergistales</taxon>
        <taxon>Dethiosulfovibrionaceae</taxon>
        <taxon>Dethiosulfovibrio</taxon>
    </lineage>
</organism>
<evidence type="ECO:0000313" key="5">
    <source>
        <dbReference type="EMBL" id="EFC91537.1"/>
    </source>
</evidence>
<dbReference type="Gene3D" id="3.40.50.300">
    <property type="entry name" value="P-loop containing nucleotide triphosphate hydrolases"/>
    <property type="match status" value="1"/>
</dbReference>
<feature type="domain" description="ABC transporter" evidence="4">
    <location>
        <begin position="3"/>
        <end position="225"/>
    </location>
</feature>
<keyword evidence="6" id="KW-1185">Reference proteome</keyword>
<accession>D2Z7U0</accession>
<comment type="caution">
    <text evidence="5">The sequence shown here is derived from an EMBL/GenBank/DDBJ whole genome shotgun (WGS) entry which is preliminary data.</text>
</comment>
<dbReference type="SUPFAM" id="SSF52540">
    <property type="entry name" value="P-loop containing nucleoside triphosphate hydrolases"/>
    <property type="match status" value="1"/>
</dbReference>
<dbReference type="eggNOG" id="COG1116">
    <property type="taxonomic scope" value="Bacteria"/>
</dbReference>
<dbReference type="PROSITE" id="PS00211">
    <property type="entry name" value="ABC_TRANSPORTER_1"/>
    <property type="match status" value="1"/>
</dbReference>
<dbReference type="PANTHER" id="PTHR42788">
    <property type="entry name" value="TAURINE IMPORT ATP-BINDING PROTEIN-RELATED"/>
    <property type="match status" value="1"/>
</dbReference>
<reference evidence="5 6" key="1">
    <citation type="journal article" date="2010" name="Stand. Genomic Sci.">
        <title>Permanent draft genome sequence of Dethiosulfovibrio peptidovorans type strain (SEBR 4207).</title>
        <authorList>
            <person name="Labutti K."/>
            <person name="Mayilraj S."/>
            <person name="Clum A."/>
            <person name="Lucas S."/>
            <person name="Glavina Del Rio T."/>
            <person name="Nolan M."/>
            <person name="Tice H."/>
            <person name="Cheng J.F."/>
            <person name="Pitluck S."/>
            <person name="Liolios K."/>
            <person name="Ivanova N."/>
            <person name="Mavromatis K."/>
            <person name="Mikhailova N."/>
            <person name="Pati A."/>
            <person name="Goodwin L."/>
            <person name="Chen A."/>
            <person name="Palaniappan K."/>
            <person name="Land M."/>
            <person name="Hauser L."/>
            <person name="Chang Y.J."/>
            <person name="Jeffries C.D."/>
            <person name="Rohde M."/>
            <person name="Spring S."/>
            <person name="Goker M."/>
            <person name="Woyke T."/>
            <person name="Bristow J."/>
            <person name="Eisen J.A."/>
            <person name="Markowitz V."/>
            <person name="Hugenholtz P."/>
            <person name="Kyrpides N.C."/>
            <person name="Klenk H.P."/>
            <person name="Lapidus A."/>
        </authorList>
    </citation>
    <scope>NUCLEOTIDE SEQUENCE [LARGE SCALE GENOMIC DNA]</scope>
    <source>
        <strain evidence="5 6">DSM 11002</strain>
    </source>
</reference>